<organism evidence="2 4">
    <name type="scientific">Francisella adeliensis</name>
    <dbReference type="NCBI Taxonomy" id="2007306"/>
    <lineage>
        <taxon>Bacteria</taxon>
        <taxon>Pseudomonadati</taxon>
        <taxon>Pseudomonadota</taxon>
        <taxon>Gammaproteobacteria</taxon>
        <taxon>Thiotrichales</taxon>
        <taxon>Francisellaceae</taxon>
        <taxon>Francisella</taxon>
    </lineage>
</organism>
<evidence type="ECO:0008006" key="6">
    <source>
        <dbReference type="Google" id="ProtNLM"/>
    </source>
</evidence>
<protein>
    <recommendedName>
        <fullName evidence="6">Phosphate starvation-inducible protein PsiF</fullName>
    </recommendedName>
</protein>
<evidence type="ECO:0000313" key="3">
    <source>
        <dbReference type="EMBL" id="QIW12621.1"/>
    </source>
</evidence>
<dbReference type="Proteomes" id="UP000251120">
    <property type="component" value="Chromosome"/>
</dbReference>
<gene>
    <name evidence="2" type="ORF">CDH04_08190</name>
    <name evidence="3" type="ORF">FZC43_08195</name>
</gene>
<evidence type="ECO:0000313" key="2">
    <source>
        <dbReference type="EMBL" id="AXA34374.1"/>
    </source>
</evidence>
<feature type="signal peptide" evidence="1">
    <location>
        <begin position="1"/>
        <end position="18"/>
    </location>
</feature>
<dbReference type="OrthoDB" id="9990393at2"/>
<sequence>MKKVLLSTVLLIPFMVFADSQDSDNHQQKFEAKKQQIITRMQEGMSCVEKATTRDELKACKPNKKGHKKNK</sequence>
<proteinExistence type="predicted"/>
<accession>A0A2Z4Y013</accession>
<keyword evidence="1" id="KW-0732">Signal</keyword>
<dbReference type="EMBL" id="CP043424">
    <property type="protein sequence ID" value="QIW12621.1"/>
    <property type="molecule type" value="Genomic_DNA"/>
</dbReference>
<keyword evidence="5" id="KW-1185">Reference proteome</keyword>
<dbReference type="EMBL" id="CP021781">
    <property type="protein sequence ID" value="AXA34374.1"/>
    <property type="molecule type" value="Genomic_DNA"/>
</dbReference>
<dbReference type="KEGG" id="fad:CDH04_08190"/>
<name>A0A2Z4Y013_9GAMM</name>
<dbReference type="RefSeq" id="WP_112870553.1">
    <property type="nucleotide sequence ID" value="NZ_CP021781.1"/>
</dbReference>
<evidence type="ECO:0000256" key="1">
    <source>
        <dbReference type="SAM" id="SignalP"/>
    </source>
</evidence>
<dbReference type="Proteomes" id="UP000681131">
    <property type="component" value="Chromosome"/>
</dbReference>
<evidence type="ECO:0000313" key="5">
    <source>
        <dbReference type="Proteomes" id="UP000681131"/>
    </source>
</evidence>
<reference evidence="2 4" key="1">
    <citation type="submission" date="2017-06" db="EMBL/GenBank/DDBJ databases">
        <title>Complete genome of Francisella adeliensis.</title>
        <authorList>
            <person name="Vallesi A."/>
            <person name="Sjodin A."/>
        </authorList>
    </citation>
    <scope>NUCLEOTIDE SEQUENCE [LARGE SCALE GENOMIC DNA]</scope>
    <source>
        <strain evidence="2 4">FDC440</strain>
    </source>
</reference>
<reference evidence="3 5" key="2">
    <citation type="submission" date="2019-08" db="EMBL/GenBank/DDBJ databases">
        <title>Complete genome sequences of Francisella adeliensis (FSC1325 and FSC1326).</title>
        <authorList>
            <person name="Ohrman C."/>
            <person name="Uneklint I."/>
            <person name="Vallesi A."/>
            <person name="Karlsson L."/>
            <person name="Sjodin A."/>
        </authorList>
    </citation>
    <scope>NUCLEOTIDE SEQUENCE [LARGE SCALE GENOMIC DNA]</scope>
    <source>
        <strain evidence="3 5">FSC1325</strain>
    </source>
</reference>
<feature type="chain" id="PRO_5016400924" description="Phosphate starvation-inducible protein PsiF" evidence="1">
    <location>
        <begin position="19"/>
        <end position="71"/>
    </location>
</feature>
<dbReference type="AlphaFoldDB" id="A0A2Z4Y013"/>
<evidence type="ECO:0000313" key="4">
    <source>
        <dbReference type="Proteomes" id="UP000251120"/>
    </source>
</evidence>